<name>A0A6A4MCV0_9ERIC</name>
<organism evidence="1 2">
    <name type="scientific">Rhododendron williamsianum</name>
    <dbReference type="NCBI Taxonomy" id="262921"/>
    <lineage>
        <taxon>Eukaryota</taxon>
        <taxon>Viridiplantae</taxon>
        <taxon>Streptophyta</taxon>
        <taxon>Embryophyta</taxon>
        <taxon>Tracheophyta</taxon>
        <taxon>Spermatophyta</taxon>
        <taxon>Magnoliopsida</taxon>
        <taxon>eudicotyledons</taxon>
        <taxon>Gunneridae</taxon>
        <taxon>Pentapetalae</taxon>
        <taxon>asterids</taxon>
        <taxon>Ericales</taxon>
        <taxon>Ericaceae</taxon>
        <taxon>Ericoideae</taxon>
        <taxon>Rhodoreae</taxon>
        <taxon>Rhododendron</taxon>
    </lineage>
</organism>
<dbReference type="PANTHER" id="PTHR36355:SF1">
    <property type="entry name" value="EXPRESSED PROTEIN"/>
    <property type="match status" value="1"/>
</dbReference>
<proteinExistence type="predicted"/>
<accession>A0A6A4MCV0</accession>
<protein>
    <submittedName>
        <fullName evidence="1">Uncharacterized protein</fullName>
    </submittedName>
</protein>
<evidence type="ECO:0000313" key="2">
    <source>
        <dbReference type="Proteomes" id="UP000428333"/>
    </source>
</evidence>
<evidence type="ECO:0000313" key="1">
    <source>
        <dbReference type="EMBL" id="KAE9465941.1"/>
    </source>
</evidence>
<gene>
    <name evidence="1" type="ORF">C3L33_02105</name>
</gene>
<dbReference type="PANTHER" id="PTHR36355">
    <property type="entry name" value="EXPRESSED PROTEIN"/>
    <property type="match status" value="1"/>
</dbReference>
<reference evidence="1 2" key="1">
    <citation type="journal article" date="2019" name="Genome Biol. Evol.">
        <title>The Rhododendron genome and chromosomal organization provide insight into shared whole-genome duplications across the heath family (Ericaceae).</title>
        <authorList>
            <person name="Soza V.L."/>
            <person name="Lindsley D."/>
            <person name="Waalkes A."/>
            <person name="Ramage E."/>
            <person name="Patwardhan R.P."/>
            <person name="Burton J.N."/>
            <person name="Adey A."/>
            <person name="Kumar A."/>
            <person name="Qiu R."/>
            <person name="Shendure J."/>
            <person name="Hall B."/>
        </authorList>
    </citation>
    <scope>NUCLEOTIDE SEQUENCE [LARGE SCALE GENOMIC DNA]</scope>
    <source>
        <strain evidence="1">RSF 1966-606</strain>
    </source>
</reference>
<sequence>MDTAPSTVQHVTKASSDELLRKFAQTGDTKRCRKKTRPAAGVIDDQSAGLVERKSLLPPAADRRSAALIRRLGMGRSRLKARGFKNKSVLGTIEKTWRNTIEGASKVFLEKHRNRHKRLINEIA</sequence>
<dbReference type="Proteomes" id="UP000428333">
    <property type="component" value="Linkage Group LG02"/>
</dbReference>
<comment type="caution">
    <text evidence="1">The sequence shown here is derived from an EMBL/GenBank/DDBJ whole genome shotgun (WGS) entry which is preliminary data.</text>
</comment>
<dbReference type="EMBL" id="QEFC01000211">
    <property type="protein sequence ID" value="KAE9465941.1"/>
    <property type="molecule type" value="Genomic_DNA"/>
</dbReference>
<dbReference type="AlphaFoldDB" id="A0A6A4MCV0"/>
<dbReference type="OrthoDB" id="1731546at2759"/>
<keyword evidence="2" id="KW-1185">Reference proteome</keyword>
<feature type="non-terminal residue" evidence="1">
    <location>
        <position position="1"/>
    </location>
</feature>